<comment type="caution">
    <text evidence="2">The sequence shown here is derived from an EMBL/GenBank/DDBJ whole genome shotgun (WGS) entry which is preliminary data.</text>
</comment>
<feature type="compositionally biased region" description="Basic and acidic residues" evidence="1">
    <location>
        <begin position="58"/>
        <end position="72"/>
    </location>
</feature>
<feature type="region of interest" description="Disordered" evidence="1">
    <location>
        <begin position="336"/>
        <end position="365"/>
    </location>
</feature>
<feature type="region of interest" description="Disordered" evidence="1">
    <location>
        <begin position="118"/>
        <end position="137"/>
    </location>
</feature>
<reference evidence="2 3" key="1">
    <citation type="journal article" date="2024" name="J. Plant Pathol.">
        <title>Sequence and assembly of the genome of Seiridium unicorne, isolate CBS 538.82, causal agent of cypress canker disease.</title>
        <authorList>
            <person name="Scali E."/>
            <person name="Rocca G.D."/>
            <person name="Danti R."/>
            <person name="Garbelotto M."/>
            <person name="Barberini S."/>
            <person name="Baroncelli R."/>
            <person name="Emiliani G."/>
        </authorList>
    </citation>
    <scope>NUCLEOTIDE SEQUENCE [LARGE SCALE GENOMIC DNA]</scope>
    <source>
        <strain evidence="2 3">BM-138-508</strain>
    </source>
</reference>
<gene>
    <name evidence="2" type="ORF">SUNI508_04905</name>
</gene>
<sequence>MARTKRSAPGPGPMRKPGDIDAQSSTTTRQLHMRQSKSEARKKMAKGVKPDAPTLAKARLEAAEARAQIRAERRARKKAQQEEQKAASRVTIQLVPQEATTKSSKDEVTPYHAFSLAPYSGRQSDGPSGGHQAPTNEGRRDLAWADRNMVLNQNRPVISFHFLENFQASDKLVYDLMNRGPRVYDAIEDFRAGSIELKTAGKLTNQSLKFMAEICPRLKQVALKGAFRVTDAALAAFLTNCPQLEFIEISGTEEQVGNIKRASHGKFSNDASFAQKLRKMVLYNQPVYQTPYVQKITQHRRNLEVWCGSTANGGQDVRVFWCGQAISVAHPVSEQGAQSSSTHANEMHGSSKEVVTISDDSDSNQHNRQVIVLSDNDNSMDMDEDVDMEVGGTAEDDTIDETMEDLISKDLFGE</sequence>
<organism evidence="2 3">
    <name type="scientific">Seiridium unicorne</name>
    <dbReference type="NCBI Taxonomy" id="138068"/>
    <lineage>
        <taxon>Eukaryota</taxon>
        <taxon>Fungi</taxon>
        <taxon>Dikarya</taxon>
        <taxon>Ascomycota</taxon>
        <taxon>Pezizomycotina</taxon>
        <taxon>Sordariomycetes</taxon>
        <taxon>Xylariomycetidae</taxon>
        <taxon>Amphisphaeriales</taxon>
        <taxon>Sporocadaceae</taxon>
        <taxon>Seiridium</taxon>
    </lineage>
</organism>
<keyword evidence="3" id="KW-1185">Reference proteome</keyword>
<evidence type="ECO:0000256" key="1">
    <source>
        <dbReference type="SAM" id="MobiDB-lite"/>
    </source>
</evidence>
<dbReference type="InterPro" id="IPR032675">
    <property type="entry name" value="LRR_dom_sf"/>
</dbReference>
<evidence type="ECO:0000313" key="3">
    <source>
        <dbReference type="Proteomes" id="UP001408356"/>
    </source>
</evidence>
<protein>
    <submittedName>
        <fullName evidence="2">Uncharacterized protein</fullName>
    </submittedName>
</protein>
<evidence type="ECO:0000313" key="2">
    <source>
        <dbReference type="EMBL" id="KAK9422226.1"/>
    </source>
</evidence>
<accession>A0ABR2V654</accession>
<dbReference type="EMBL" id="JARVKF010000124">
    <property type="protein sequence ID" value="KAK9422226.1"/>
    <property type="molecule type" value="Genomic_DNA"/>
</dbReference>
<proteinExistence type="predicted"/>
<dbReference type="Proteomes" id="UP001408356">
    <property type="component" value="Unassembled WGS sequence"/>
</dbReference>
<dbReference type="Gene3D" id="3.80.10.10">
    <property type="entry name" value="Ribonuclease Inhibitor"/>
    <property type="match status" value="1"/>
</dbReference>
<dbReference type="SUPFAM" id="SSF52047">
    <property type="entry name" value="RNI-like"/>
    <property type="match status" value="1"/>
</dbReference>
<name>A0ABR2V654_9PEZI</name>
<feature type="region of interest" description="Disordered" evidence="1">
    <location>
        <begin position="1"/>
        <end position="89"/>
    </location>
</feature>